<name>A0AAV6ZU33_ENGPU</name>
<dbReference type="Proteomes" id="UP000824782">
    <property type="component" value="Unassembled WGS sequence"/>
</dbReference>
<dbReference type="AlphaFoldDB" id="A0AAV6ZU33"/>
<evidence type="ECO:0000313" key="1">
    <source>
        <dbReference type="EMBL" id="KAG8550116.1"/>
    </source>
</evidence>
<dbReference type="EMBL" id="WNYA01000086">
    <property type="protein sequence ID" value="KAG8550116.1"/>
    <property type="molecule type" value="Genomic_DNA"/>
</dbReference>
<keyword evidence="2" id="KW-1185">Reference proteome</keyword>
<evidence type="ECO:0000313" key="2">
    <source>
        <dbReference type="Proteomes" id="UP000824782"/>
    </source>
</evidence>
<reference evidence="1" key="1">
    <citation type="thesis" date="2020" institute="ProQuest LLC" country="789 East Eisenhower Parkway, Ann Arbor, MI, USA">
        <title>Comparative Genomics and Chromosome Evolution.</title>
        <authorList>
            <person name="Mudd A.B."/>
        </authorList>
    </citation>
    <scope>NUCLEOTIDE SEQUENCE</scope>
    <source>
        <strain evidence="1">237g6f4</strain>
        <tissue evidence="1">Blood</tissue>
    </source>
</reference>
<proteinExistence type="predicted"/>
<sequence length="70" mass="8400">MTFLKKSFSCDFFLVCSPFPSVKKKRKERKKTRMKKNMTRRREGIAIIGIMLQNWRLWGSRGNNSMKQKD</sequence>
<accession>A0AAV6ZU33</accession>
<gene>
    <name evidence="1" type="ORF">GDO81_028609</name>
</gene>
<protein>
    <submittedName>
        <fullName evidence="1">Uncharacterized protein</fullName>
    </submittedName>
</protein>
<organism evidence="1 2">
    <name type="scientific">Engystomops pustulosus</name>
    <name type="common">Tungara frog</name>
    <name type="synonym">Physalaemus pustulosus</name>
    <dbReference type="NCBI Taxonomy" id="76066"/>
    <lineage>
        <taxon>Eukaryota</taxon>
        <taxon>Metazoa</taxon>
        <taxon>Chordata</taxon>
        <taxon>Craniata</taxon>
        <taxon>Vertebrata</taxon>
        <taxon>Euteleostomi</taxon>
        <taxon>Amphibia</taxon>
        <taxon>Batrachia</taxon>
        <taxon>Anura</taxon>
        <taxon>Neobatrachia</taxon>
        <taxon>Hyloidea</taxon>
        <taxon>Leptodactylidae</taxon>
        <taxon>Leiuperinae</taxon>
        <taxon>Engystomops</taxon>
    </lineage>
</organism>
<comment type="caution">
    <text evidence="1">The sequence shown here is derived from an EMBL/GenBank/DDBJ whole genome shotgun (WGS) entry which is preliminary data.</text>
</comment>